<organism evidence="1 2">
    <name type="scientific">Desmophyllum pertusum</name>
    <dbReference type="NCBI Taxonomy" id="174260"/>
    <lineage>
        <taxon>Eukaryota</taxon>
        <taxon>Metazoa</taxon>
        <taxon>Cnidaria</taxon>
        <taxon>Anthozoa</taxon>
        <taxon>Hexacorallia</taxon>
        <taxon>Scleractinia</taxon>
        <taxon>Caryophylliina</taxon>
        <taxon>Caryophylliidae</taxon>
        <taxon>Desmophyllum</taxon>
    </lineage>
</organism>
<dbReference type="Proteomes" id="UP001163046">
    <property type="component" value="Unassembled WGS sequence"/>
</dbReference>
<gene>
    <name evidence="1" type="ORF">OS493_004359</name>
</gene>
<evidence type="ECO:0000313" key="2">
    <source>
        <dbReference type="Proteomes" id="UP001163046"/>
    </source>
</evidence>
<protein>
    <submittedName>
        <fullName evidence="1">Uncharacterized protein</fullName>
    </submittedName>
</protein>
<keyword evidence="2" id="KW-1185">Reference proteome</keyword>
<accession>A0A9W9ZTT8</accession>
<reference evidence="1" key="1">
    <citation type="submission" date="2023-01" db="EMBL/GenBank/DDBJ databases">
        <title>Genome assembly of the deep-sea coral Lophelia pertusa.</title>
        <authorList>
            <person name="Herrera S."/>
            <person name="Cordes E."/>
        </authorList>
    </citation>
    <scope>NUCLEOTIDE SEQUENCE</scope>
    <source>
        <strain evidence="1">USNM1676648</strain>
        <tissue evidence="1">Polyp</tissue>
    </source>
</reference>
<comment type="caution">
    <text evidence="1">The sequence shown here is derived from an EMBL/GenBank/DDBJ whole genome shotgun (WGS) entry which is preliminary data.</text>
</comment>
<name>A0A9W9ZTT8_9CNID</name>
<dbReference type="AlphaFoldDB" id="A0A9W9ZTT8"/>
<proteinExistence type="predicted"/>
<evidence type="ECO:0000313" key="1">
    <source>
        <dbReference type="EMBL" id="KAJ7387365.1"/>
    </source>
</evidence>
<dbReference type="EMBL" id="MU825874">
    <property type="protein sequence ID" value="KAJ7387365.1"/>
    <property type="molecule type" value="Genomic_DNA"/>
</dbReference>
<sequence>MNDATNGRSRKTGVISLRQFDCTEGYLTEKADHAEARMNLKTAIVIVLVTALTTAVCSASRGIDEDIPYRQLLRELRKKGTSMRRAFDEAINIESKRDDDCDAVYGVPCSEGTVAAECLITTCEGKPMKCYPDVQTGKCLLEESASYRRSF</sequence>
<dbReference type="OrthoDB" id="5963889at2759"/>